<dbReference type="Proteomes" id="UP000765509">
    <property type="component" value="Unassembled WGS sequence"/>
</dbReference>
<proteinExistence type="predicted"/>
<accession>A0A9Q3FS03</accession>
<evidence type="ECO:0000256" key="1">
    <source>
        <dbReference type="SAM" id="MobiDB-lite"/>
    </source>
</evidence>
<sequence length="113" mass="12745">MKIQKELAPMNTEEVNSKSKEENILENFTERKENGKSYSQISQAINSNNLKNPEEIKRKPSTKLLSPIKELKSLSKGIFKNNWKSTIKPVVTIFSVTSESKGSSSKIDKSSLK</sequence>
<name>A0A9Q3FS03_9BASI</name>
<organism evidence="2 3">
    <name type="scientific">Austropuccinia psidii MF-1</name>
    <dbReference type="NCBI Taxonomy" id="1389203"/>
    <lineage>
        <taxon>Eukaryota</taxon>
        <taxon>Fungi</taxon>
        <taxon>Dikarya</taxon>
        <taxon>Basidiomycota</taxon>
        <taxon>Pucciniomycotina</taxon>
        <taxon>Pucciniomycetes</taxon>
        <taxon>Pucciniales</taxon>
        <taxon>Sphaerophragmiaceae</taxon>
        <taxon>Austropuccinia</taxon>
    </lineage>
</organism>
<evidence type="ECO:0000313" key="2">
    <source>
        <dbReference type="EMBL" id="MBW0542795.1"/>
    </source>
</evidence>
<evidence type="ECO:0000313" key="3">
    <source>
        <dbReference type="Proteomes" id="UP000765509"/>
    </source>
</evidence>
<dbReference type="EMBL" id="AVOT02047488">
    <property type="protein sequence ID" value="MBW0542795.1"/>
    <property type="molecule type" value="Genomic_DNA"/>
</dbReference>
<feature type="compositionally biased region" description="Basic and acidic residues" evidence="1">
    <location>
        <begin position="15"/>
        <end position="24"/>
    </location>
</feature>
<dbReference type="AlphaFoldDB" id="A0A9Q3FS03"/>
<feature type="region of interest" description="Disordered" evidence="1">
    <location>
        <begin position="1"/>
        <end position="24"/>
    </location>
</feature>
<gene>
    <name evidence="2" type="ORF">O181_082510</name>
</gene>
<protein>
    <submittedName>
        <fullName evidence="2">Uncharacterized protein</fullName>
    </submittedName>
</protein>
<comment type="caution">
    <text evidence="2">The sequence shown here is derived from an EMBL/GenBank/DDBJ whole genome shotgun (WGS) entry which is preliminary data.</text>
</comment>
<reference evidence="2" key="1">
    <citation type="submission" date="2021-03" db="EMBL/GenBank/DDBJ databases">
        <title>Draft genome sequence of rust myrtle Austropuccinia psidii MF-1, a brazilian biotype.</title>
        <authorList>
            <person name="Quecine M.C."/>
            <person name="Pachon D.M.R."/>
            <person name="Bonatelli M.L."/>
            <person name="Correr F.H."/>
            <person name="Franceschini L.M."/>
            <person name="Leite T.F."/>
            <person name="Margarido G.R.A."/>
            <person name="Almeida C.A."/>
            <person name="Ferrarezi J.A."/>
            <person name="Labate C.A."/>
        </authorList>
    </citation>
    <scope>NUCLEOTIDE SEQUENCE</scope>
    <source>
        <strain evidence="2">MF-1</strain>
    </source>
</reference>
<keyword evidence="3" id="KW-1185">Reference proteome</keyword>